<dbReference type="InParanoid" id="D5GPZ9"/>
<name>D5GPZ9_TUBMM</name>
<dbReference type="Proteomes" id="UP000006911">
    <property type="component" value="Unassembled WGS sequence"/>
</dbReference>
<accession>D5GPZ9</accession>
<dbReference type="RefSeq" id="XP_002842401.1">
    <property type="nucleotide sequence ID" value="XM_002842355.1"/>
</dbReference>
<dbReference type="AlphaFoldDB" id="D5GPZ9"/>
<evidence type="ECO:0000313" key="2">
    <source>
        <dbReference type="Proteomes" id="UP000006911"/>
    </source>
</evidence>
<dbReference type="EMBL" id="FN430380">
    <property type="protein sequence ID" value="CAZ86592.1"/>
    <property type="molecule type" value="Genomic_DNA"/>
</dbReference>
<dbReference type="KEGG" id="tml:GSTUM_00012113001"/>
<gene>
    <name evidence="1" type="ORF">GSTUM_00012113001</name>
</gene>
<reference evidence="1 2" key="1">
    <citation type="journal article" date="2010" name="Nature">
        <title>Perigord black truffle genome uncovers evolutionary origins and mechanisms of symbiosis.</title>
        <authorList>
            <person name="Martin F."/>
            <person name="Kohler A."/>
            <person name="Murat C."/>
            <person name="Balestrini R."/>
            <person name="Coutinho P.M."/>
            <person name="Jaillon O."/>
            <person name="Montanini B."/>
            <person name="Morin E."/>
            <person name="Noel B."/>
            <person name="Percudani R."/>
            <person name="Porcel B."/>
            <person name="Rubini A."/>
            <person name="Amicucci A."/>
            <person name="Amselem J."/>
            <person name="Anthouard V."/>
            <person name="Arcioni S."/>
            <person name="Artiguenave F."/>
            <person name="Aury J.M."/>
            <person name="Ballario P."/>
            <person name="Bolchi A."/>
            <person name="Brenna A."/>
            <person name="Brun A."/>
            <person name="Buee M."/>
            <person name="Cantarel B."/>
            <person name="Chevalier G."/>
            <person name="Couloux A."/>
            <person name="Da Silva C."/>
            <person name="Denoeud F."/>
            <person name="Duplessis S."/>
            <person name="Ghignone S."/>
            <person name="Hilselberger B."/>
            <person name="Iotti M."/>
            <person name="Marcais B."/>
            <person name="Mello A."/>
            <person name="Miranda M."/>
            <person name="Pacioni G."/>
            <person name="Quesneville H."/>
            <person name="Riccioni C."/>
            <person name="Ruotolo R."/>
            <person name="Splivallo R."/>
            <person name="Stocchi V."/>
            <person name="Tisserant E."/>
            <person name="Viscomi A.R."/>
            <person name="Zambonelli A."/>
            <person name="Zampieri E."/>
            <person name="Henrissat B."/>
            <person name="Lebrun M.H."/>
            <person name="Paolocci F."/>
            <person name="Bonfante P."/>
            <person name="Ottonello S."/>
            <person name="Wincker P."/>
        </authorList>
    </citation>
    <scope>NUCLEOTIDE SEQUENCE [LARGE SCALE GENOMIC DNA]</scope>
    <source>
        <strain evidence="1 2">Mel28</strain>
    </source>
</reference>
<dbReference type="HOGENOM" id="CLU_3351403_0_0_1"/>
<keyword evidence="2" id="KW-1185">Reference proteome</keyword>
<sequence>MPQTLWTRFATFLFPTLARPRLFQFLILVSALLNLIW</sequence>
<organism evidence="1 2">
    <name type="scientific">Tuber melanosporum (strain Mel28)</name>
    <name type="common">Perigord black truffle</name>
    <dbReference type="NCBI Taxonomy" id="656061"/>
    <lineage>
        <taxon>Eukaryota</taxon>
        <taxon>Fungi</taxon>
        <taxon>Dikarya</taxon>
        <taxon>Ascomycota</taxon>
        <taxon>Pezizomycotina</taxon>
        <taxon>Pezizomycetes</taxon>
        <taxon>Pezizales</taxon>
        <taxon>Tuberaceae</taxon>
        <taxon>Tuber</taxon>
    </lineage>
</organism>
<evidence type="ECO:0000313" key="1">
    <source>
        <dbReference type="EMBL" id="CAZ86592.1"/>
    </source>
</evidence>
<dbReference type="GeneID" id="9185187"/>
<proteinExistence type="predicted"/>
<protein>
    <submittedName>
        <fullName evidence="1">(Perigord truffle) hypothetical protein</fullName>
    </submittedName>
</protein>